<dbReference type="PANTHER" id="PTHR19863:SF5">
    <property type="entry name" value="WD REPEAT-CONTAINING PROTEIN 47"/>
    <property type="match status" value="1"/>
</dbReference>
<feature type="compositionally biased region" description="Polar residues" evidence="1">
    <location>
        <begin position="784"/>
        <end position="799"/>
    </location>
</feature>
<dbReference type="AlphaFoldDB" id="A0AAV4FZD5"/>
<organism evidence="3 4">
    <name type="scientific">Elysia marginata</name>
    <dbReference type="NCBI Taxonomy" id="1093978"/>
    <lineage>
        <taxon>Eukaryota</taxon>
        <taxon>Metazoa</taxon>
        <taxon>Spiralia</taxon>
        <taxon>Lophotrochozoa</taxon>
        <taxon>Mollusca</taxon>
        <taxon>Gastropoda</taxon>
        <taxon>Heterobranchia</taxon>
        <taxon>Euthyneura</taxon>
        <taxon>Panpulmonata</taxon>
        <taxon>Sacoglossa</taxon>
        <taxon>Placobranchoidea</taxon>
        <taxon>Plakobranchidae</taxon>
        <taxon>Elysia</taxon>
    </lineage>
</organism>
<dbReference type="Proteomes" id="UP000762676">
    <property type="component" value="Unassembled WGS sequence"/>
</dbReference>
<keyword evidence="4" id="KW-1185">Reference proteome</keyword>
<gene>
    <name evidence="3" type="ORF">ElyMa_005858400</name>
</gene>
<feature type="compositionally biased region" description="Low complexity" evidence="1">
    <location>
        <begin position="278"/>
        <end position="297"/>
    </location>
</feature>
<feature type="region of interest" description="Disordered" evidence="1">
    <location>
        <begin position="233"/>
        <end position="312"/>
    </location>
</feature>
<dbReference type="PROSITE" id="PS50896">
    <property type="entry name" value="LISH"/>
    <property type="match status" value="1"/>
</dbReference>
<feature type="compositionally biased region" description="Polar residues" evidence="1">
    <location>
        <begin position="243"/>
        <end position="277"/>
    </location>
</feature>
<evidence type="ECO:0000313" key="4">
    <source>
        <dbReference type="Proteomes" id="UP000762676"/>
    </source>
</evidence>
<dbReference type="SMART" id="SM00668">
    <property type="entry name" value="CTLH"/>
    <property type="match status" value="1"/>
</dbReference>
<accession>A0AAV4FZD5</accession>
<dbReference type="InterPro" id="IPR006595">
    <property type="entry name" value="CTLH_C"/>
</dbReference>
<dbReference type="PROSITE" id="PS50897">
    <property type="entry name" value="CTLH"/>
    <property type="match status" value="1"/>
</dbReference>
<proteinExistence type="predicted"/>
<reference evidence="3 4" key="1">
    <citation type="journal article" date="2021" name="Elife">
        <title>Chloroplast acquisition without the gene transfer in kleptoplastic sea slugs, Plakobranchus ocellatus.</title>
        <authorList>
            <person name="Maeda T."/>
            <person name="Takahashi S."/>
            <person name="Yoshida T."/>
            <person name="Shimamura S."/>
            <person name="Takaki Y."/>
            <person name="Nagai Y."/>
            <person name="Toyoda A."/>
            <person name="Suzuki Y."/>
            <person name="Arimoto A."/>
            <person name="Ishii H."/>
            <person name="Satoh N."/>
            <person name="Nishiyama T."/>
            <person name="Hasebe M."/>
            <person name="Maruyama T."/>
            <person name="Minagawa J."/>
            <person name="Obokata J."/>
            <person name="Shigenobu S."/>
        </authorList>
    </citation>
    <scope>NUCLEOTIDE SEQUENCE [LARGE SCALE GENOMIC DNA]</scope>
</reference>
<feature type="compositionally biased region" description="Polar residues" evidence="1">
    <location>
        <begin position="740"/>
        <end position="750"/>
    </location>
</feature>
<feature type="compositionally biased region" description="Polar residues" evidence="1">
    <location>
        <begin position="298"/>
        <end position="308"/>
    </location>
</feature>
<dbReference type="Pfam" id="PF25602">
    <property type="entry name" value="WDR47_COR"/>
    <property type="match status" value="1"/>
</dbReference>
<evidence type="ECO:0000256" key="1">
    <source>
        <dbReference type="SAM" id="MobiDB-lite"/>
    </source>
</evidence>
<dbReference type="InterPro" id="IPR006594">
    <property type="entry name" value="LisH"/>
</dbReference>
<feature type="compositionally biased region" description="Polar residues" evidence="1">
    <location>
        <begin position="420"/>
        <end position="451"/>
    </location>
</feature>
<dbReference type="PANTHER" id="PTHR19863">
    <property type="entry name" value="NEMITIN (NEURONAL ENRICHED MAP INTERACTING PROTEIN) HOMOLOG"/>
    <property type="match status" value="1"/>
</dbReference>
<protein>
    <submittedName>
        <fullName evidence="3">WD repeat-containing protein 47</fullName>
    </submittedName>
</protein>
<sequence>MPPGSLTVNETEVVKLVAEFLQNRTLNISMLSLERETGVINGIFSDDMLFLRQLILDGQWDDVIDFIQPLITIEGFDSKRFQFIILKHKYLELLCIKAEPTVMQNYEFTVDEVVKCLNSLEDLCDTKEDYSSIAGKFVKREVSEVKVEPLLRAYLPIEKKDDQKSQMSSNDRLMQLVLKGMLYEACVDFCQQQSIAGPGAIARPFPMNPLQDPMLISMDKLFSEGEVIDTKASISEDLKPSPRLNTGLSKPNSPAPQKTSLPVRSLSPSTSVSTTEKSAAVQHSSSTASSSTVTPSQGRGSPVSSAKDSSNELYKEYQRQRQRLQEQLELQEKQRELCQKELMEIEQKAQQAMADNRLSEEVSNLDDESPLTPTAGTEDAKEEKPQAINSLASPSVTPEPSLELTTGNRDLDEVKHHVQCSINNPEANNNSTGSKKSETETATLNNSSVNQLGRKLESALSPESAVPVVTGKNKTGNLFLDFTSPPTSDRVPKLKSSAERAAMNKGLGRNSPSTAMVSCSAPNSPMVPRRHSVPQRPTTPSAHARPHTPRNPNISVTVPNTPNLSRRSSLSSTSSSKSNKSGRRKLSSSKAGDEIDDEDEDPLSKKNVAFSLPEHAFVLPDPNATQEEFVDELDDPFGGMASPASSEASLDSRGEKRGMLTSRRQKKTGPGPPSMLSRPAASQKKLGDVRTSTSPAPDASSRPGSPRKGRSMSFGAVTRPNTLSTAARATVGVRRPITPEPSSSATSNYKHTNRVGGAQGNCAGKTGGGGAAKKGGVCAAASAPSTPTGRKIFTGSSTLPRRTAKSTTPSTPTETKRAPGVSTKSPGTGGLTRSASLKEPVRSKTLPLPGMIGEWPSSGFAFLVTA</sequence>
<feature type="compositionally biased region" description="Low complexity" evidence="1">
    <location>
        <begin position="774"/>
        <end position="783"/>
    </location>
</feature>
<evidence type="ECO:0000313" key="3">
    <source>
        <dbReference type="EMBL" id="GFR78802.1"/>
    </source>
</evidence>
<dbReference type="EMBL" id="BMAT01011775">
    <property type="protein sequence ID" value="GFR78802.1"/>
    <property type="molecule type" value="Genomic_DNA"/>
</dbReference>
<feature type="compositionally biased region" description="Low complexity" evidence="1">
    <location>
        <begin position="564"/>
        <end position="579"/>
    </location>
</feature>
<dbReference type="InterPro" id="IPR057749">
    <property type="entry name" value="WDR47_COR"/>
</dbReference>
<dbReference type="InterPro" id="IPR040067">
    <property type="entry name" value="WDR47"/>
</dbReference>
<feature type="compositionally biased region" description="Polar residues" evidence="1">
    <location>
        <begin position="510"/>
        <end position="523"/>
    </location>
</feature>
<feature type="compositionally biased region" description="Polar residues" evidence="1">
    <location>
        <begin position="550"/>
        <end position="563"/>
    </location>
</feature>
<comment type="caution">
    <text evidence="3">The sequence shown here is derived from an EMBL/GenBank/DDBJ whole genome shotgun (WGS) entry which is preliminary data.</text>
</comment>
<evidence type="ECO:0000259" key="2">
    <source>
        <dbReference type="PROSITE" id="PS50897"/>
    </source>
</evidence>
<feature type="domain" description="CTLH" evidence="2">
    <location>
        <begin position="44"/>
        <end position="101"/>
    </location>
</feature>
<feature type="compositionally biased region" description="Polar residues" evidence="1">
    <location>
        <begin position="822"/>
        <end position="835"/>
    </location>
</feature>
<feature type="region of interest" description="Disordered" evidence="1">
    <location>
        <begin position="349"/>
        <end position="848"/>
    </location>
</feature>
<name>A0AAV4FZD5_9GAST</name>
<feature type="compositionally biased region" description="Polar residues" evidence="1">
    <location>
        <begin position="387"/>
        <end position="408"/>
    </location>
</feature>